<dbReference type="HAMAP" id="MF_00376">
    <property type="entry name" value="Dephospho_CoA_kinase"/>
    <property type="match status" value="1"/>
</dbReference>
<evidence type="ECO:0000256" key="1">
    <source>
        <dbReference type="ARBA" id="ARBA00009018"/>
    </source>
</evidence>
<dbReference type="GO" id="GO:0004140">
    <property type="term" value="F:dephospho-CoA kinase activity"/>
    <property type="evidence" value="ECO:0007669"/>
    <property type="project" value="UniProtKB-UniRule"/>
</dbReference>
<dbReference type="OrthoDB" id="9812943at2"/>
<comment type="function">
    <text evidence="8">Catalyzes the phosphorylation of the 3'-hydroxyl group of dephosphocoenzyme A to form coenzyme A.</text>
</comment>
<name>A0A3R9YL84_9ENTE</name>
<dbReference type="PANTHER" id="PTHR10695">
    <property type="entry name" value="DEPHOSPHO-COA KINASE-RELATED"/>
    <property type="match status" value="1"/>
</dbReference>
<dbReference type="InterPro" id="IPR027417">
    <property type="entry name" value="P-loop_NTPase"/>
</dbReference>
<dbReference type="GO" id="GO:0005737">
    <property type="term" value="C:cytoplasm"/>
    <property type="evidence" value="ECO:0007669"/>
    <property type="project" value="UniProtKB-SubCell"/>
</dbReference>
<evidence type="ECO:0000256" key="3">
    <source>
        <dbReference type="ARBA" id="ARBA00022679"/>
    </source>
</evidence>
<dbReference type="GO" id="GO:0015937">
    <property type="term" value="P:coenzyme A biosynthetic process"/>
    <property type="evidence" value="ECO:0007669"/>
    <property type="project" value="UniProtKB-UniRule"/>
</dbReference>
<dbReference type="AlphaFoldDB" id="A0A3R9YL84"/>
<proteinExistence type="inferred from homology"/>
<dbReference type="SUPFAM" id="SSF52540">
    <property type="entry name" value="P-loop containing nucleoside triphosphate hydrolases"/>
    <property type="match status" value="1"/>
</dbReference>
<dbReference type="Proteomes" id="UP000277864">
    <property type="component" value="Unassembled WGS sequence"/>
</dbReference>
<dbReference type="Pfam" id="PF01121">
    <property type="entry name" value="CoaE"/>
    <property type="match status" value="1"/>
</dbReference>
<dbReference type="RefSeq" id="WP_125942855.1">
    <property type="nucleotide sequence ID" value="NZ_PXZH01000001.1"/>
</dbReference>
<comment type="caution">
    <text evidence="10">The sequence shown here is derived from an EMBL/GenBank/DDBJ whole genome shotgun (WGS) entry which is preliminary data.</text>
</comment>
<comment type="subcellular location">
    <subcellularLocation>
        <location evidence="8">Cytoplasm</location>
    </subcellularLocation>
</comment>
<dbReference type="PROSITE" id="PS51219">
    <property type="entry name" value="DPCK"/>
    <property type="match status" value="1"/>
</dbReference>
<evidence type="ECO:0000256" key="7">
    <source>
        <dbReference type="ARBA" id="ARBA00022993"/>
    </source>
</evidence>
<evidence type="ECO:0000256" key="2">
    <source>
        <dbReference type="ARBA" id="ARBA00022490"/>
    </source>
</evidence>
<keyword evidence="4 8" id="KW-0547">Nucleotide-binding</keyword>
<dbReference type="FunFam" id="3.40.50.300:FF:000991">
    <property type="entry name" value="Dephospho-CoA kinase"/>
    <property type="match status" value="1"/>
</dbReference>
<dbReference type="GO" id="GO:0005524">
    <property type="term" value="F:ATP binding"/>
    <property type="evidence" value="ECO:0007669"/>
    <property type="project" value="UniProtKB-UniRule"/>
</dbReference>
<sequence length="205" mass="22641">MTFVLGLTGSIATGKSTVSRYFMAQGIPVVDADLIAREVVAPRTPGLEALVSHFGEGILTNDKELNRQALGQIVFSDKRKRAELDNLLEPFLRTGIKEGITAYVQTGVPLVVADIPLLFEKNYQEGMDGIMVVYLPEEVQLARLMKRDNLTLQQAQARISSQLSIEKKRQLADVVIDNSGTIAETQQQVLTWLNQGDKKSDLTVK</sequence>
<keyword evidence="11" id="KW-1185">Reference proteome</keyword>
<protein>
    <recommendedName>
        <fullName evidence="8 9">Dephospho-CoA kinase</fullName>
        <ecNumber evidence="8 9">2.7.1.24</ecNumber>
    </recommendedName>
    <alternativeName>
        <fullName evidence="8">Dephosphocoenzyme A kinase</fullName>
    </alternativeName>
</protein>
<feature type="binding site" evidence="8">
    <location>
        <begin position="12"/>
        <end position="17"/>
    </location>
    <ligand>
        <name>ATP</name>
        <dbReference type="ChEBI" id="CHEBI:30616"/>
    </ligand>
</feature>
<keyword evidence="7 8" id="KW-0173">Coenzyme A biosynthesis</keyword>
<accession>A0A3R9YL84</accession>
<evidence type="ECO:0000256" key="4">
    <source>
        <dbReference type="ARBA" id="ARBA00022741"/>
    </source>
</evidence>
<dbReference type="PANTHER" id="PTHR10695:SF46">
    <property type="entry name" value="BIFUNCTIONAL COENZYME A SYNTHASE-RELATED"/>
    <property type="match status" value="1"/>
</dbReference>
<evidence type="ECO:0000313" key="11">
    <source>
        <dbReference type="Proteomes" id="UP000277864"/>
    </source>
</evidence>
<keyword evidence="5 8" id="KW-0418">Kinase</keyword>
<dbReference type="UniPathway" id="UPA00241">
    <property type="reaction ID" value="UER00356"/>
</dbReference>
<gene>
    <name evidence="8" type="primary">coaE</name>
    <name evidence="10" type="ORF">C7P63_03980</name>
</gene>
<dbReference type="InterPro" id="IPR001977">
    <property type="entry name" value="Depp_CoAkinase"/>
</dbReference>
<evidence type="ECO:0000256" key="6">
    <source>
        <dbReference type="ARBA" id="ARBA00022840"/>
    </source>
</evidence>
<dbReference type="CDD" id="cd02022">
    <property type="entry name" value="DPCK"/>
    <property type="match status" value="1"/>
</dbReference>
<evidence type="ECO:0000256" key="8">
    <source>
        <dbReference type="HAMAP-Rule" id="MF_00376"/>
    </source>
</evidence>
<dbReference type="EMBL" id="PXZH01000001">
    <property type="protein sequence ID" value="RST90241.1"/>
    <property type="molecule type" value="Genomic_DNA"/>
</dbReference>
<evidence type="ECO:0000256" key="5">
    <source>
        <dbReference type="ARBA" id="ARBA00022777"/>
    </source>
</evidence>
<dbReference type="EC" id="2.7.1.24" evidence="8 9"/>
<comment type="pathway">
    <text evidence="8">Cofactor biosynthesis; coenzyme A biosynthesis; CoA from (R)-pantothenate: step 5/5.</text>
</comment>
<keyword evidence="3 8" id="KW-0808">Transferase</keyword>
<comment type="catalytic activity">
    <reaction evidence="8">
        <text>3'-dephospho-CoA + ATP = ADP + CoA + H(+)</text>
        <dbReference type="Rhea" id="RHEA:18245"/>
        <dbReference type="ChEBI" id="CHEBI:15378"/>
        <dbReference type="ChEBI" id="CHEBI:30616"/>
        <dbReference type="ChEBI" id="CHEBI:57287"/>
        <dbReference type="ChEBI" id="CHEBI:57328"/>
        <dbReference type="ChEBI" id="CHEBI:456216"/>
        <dbReference type="EC" id="2.7.1.24"/>
    </reaction>
</comment>
<evidence type="ECO:0000313" key="10">
    <source>
        <dbReference type="EMBL" id="RST90241.1"/>
    </source>
</evidence>
<evidence type="ECO:0000256" key="9">
    <source>
        <dbReference type="NCBIfam" id="TIGR00152"/>
    </source>
</evidence>
<dbReference type="NCBIfam" id="TIGR00152">
    <property type="entry name" value="dephospho-CoA kinase"/>
    <property type="match status" value="1"/>
</dbReference>
<dbReference type="Gene3D" id="3.40.50.300">
    <property type="entry name" value="P-loop containing nucleotide triphosphate hydrolases"/>
    <property type="match status" value="1"/>
</dbReference>
<organism evidence="10 11">
    <name type="scientific">Vagococcus humatus</name>
    <dbReference type="NCBI Taxonomy" id="1889241"/>
    <lineage>
        <taxon>Bacteria</taxon>
        <taxon>Bacillati</taxon>
        <taxon>Bacillota</taxon>
        <taxon>Bacilli</taxon>
        <taxon>Lactobacillales</taxon>
        <taxon>Enterococcaceae</taxon>
        <taxon>Vagococcus</taxon>
    </lineage>
</organism>
<reference evidence="10 11" key="1">
    <citation type="submission" date="2018-03" db="EMBL/GenBank/DDBJ databases">
        <authorList>
            <person name="Gulvik C.A."/>
        </authorList>
    </citation>
    <scope>NUCLEOTIDE SEQUENCE [LARGE SCALE GENOMIC DNA]</scope>
    <source>
        <strain evidence="10 11">JCM 31581</strain>
    </source>
</reference>
<keyword evidence="2 8" id="KW-0963">Cytoplasm</keyword>
<comment type="similarity">
    <text evidence="1 8">Belongs to the CoaE family.</text>
</comment>
<keyword evidence="6 8" id="KW-0067">ATP-binding</keyword>